<sequence>MKTSLAPIALFLGVIILVLFGIFYLNSQIQIATQSLKYLSEDYIAYQGFLYILFVYIPFDIRYNLLNNLFTNIFKGSTYNINYIFGNNIPNYYSQCEVPFLFNLTNVEDNGNNYNIVYSLCVPIIPLNNVNNYQNIENIFFSIKNIVSQDLNNEIGYLNGNLNFKHANFSYQDFYYDGSNNFVLSNPQYYFFVLNKYERSLTFPELNNQIDYSIYPFLLYYNELIDYLYNQTFQFIYYNLTNQSNYIYLYQNAYSKETIGDNLYLNLSFNNPYYYVLDLYTSQLLPVEYPNITNVTIVIPCESIGQIVNNQCIVNATYSEYMHECLYDNLNAILSILGFINKFLPIFGNYQVLNKGNTIFNGYWYNITSVNIIDEKNVEVNASFVENILGNYTYYTDGYYPALVPVDIQINYNNVSCSINNETLQFGPYEDDSDCLNSQNLLESYLSNLCTIVSGCYNENGKVYFNAVCNVSEVNINNQFTYNYYLYKFVKINYGTILEINYGTFFKYCDKLYCYIIG</sequence>
<evidence type="ECO:0000313" key="2">
    <source>
        <dbReference type="EMBL" id="PVU71275.1"/>
    </source>
</evidence>
<reference evidence="2 3" key="1">
    <citation type="journal article" date="2015" name="Appl. Environ. Microbiol.">
        <title>Nanoarchaeota, Their Sulfolobales Host, and Nanoarchaeota Virus Distribution across Yellowstone National Park Hot Springs.</title>
        <authorList>
            <person name="Munson-McGee J.H."/>
            <person name="Field E.K."/>
            <person name="Bateson M."/>
            <person name="Rooney C."/>
            <person name="Stepanauskas R."/>
            <person name="Young M.J."/>
        </authorList>
    </citation>
    <scope>NUCLEOTIDE SEQUENCE [LARGE SCALE GENOMIC DNA]</scope>
    <source>
        <strain evidence="2">SCGC AB-777_O03</strain>
    </source>
</reference>
<evidence type="ECO:0000313" key="3">
    <source>
        <dbReference type="Proteomes" id="UP000245908"/>
    </source>
</evidence>
<keyword evidence="1" id="KW-0812">Transmembrane</keyword>
<dbReference type="Proteomes" id="UP000245908">
    <property type="component" value="Unassembled WGS sequence"/>
</dbReference>
<proteinExistence type="predicted"/>
<accession>A0A2T9WTX0</accession>
<keyword evidence="1" id="KW-0472">Membrane</keyword>
<protein>
    <submittedName>
        <fullName evidence="2">Uncharacterized protein</fullName>
    </submittedName>
</protein>
<dbReference type="EMBL" id="QEFH01000008">
    <property type="protein sequence ID" value="PVU71275.1"/>
    <property type="molecule type" value="Genomic_DNA"/>
</dbReference>
<organism evidence="2 3">
    <name type="scientific">Nanobsidianus stetteri</name>
    <dbReference type="NCBI Taxonomy" id="1294122"/>
    <lineage>
        <taxon>Archaea</taxon>
        <taxon>Nanobdellota</taxon>
        <taxon>Candidatus Nanoarchaeia</taxon>
        <taxon>Nanoarchaeales</taxon>
        <taxon>Nanopusillaceae</taxon>
        <taxon>Candidatus Nanobsidianus</taxon>
    </lineage>
</organism>
<name>A0A2T9WTX0_NANST</name>
<feature type="transmembrane region" description="Helical" evidence="1">
    <location>
        <begin position="38"/>
        <end position="59"/>
    </location>
</feature>
<feature type="transmembrane region" description="Helical" evidence="1">
    <location>
        <begin position="6"/>
        <end position="26"/>
    </location>
</feature>
<dbReference type="AlphaFoldDB" id="A0A2T9WTX0"/>
<evidence type="ECO:0000256" key="1">
    <source>
        <dbReference type="SAM" id="Phobius"/>
    </source>
</evidence>
<keyword evidence="1" id="KW-1133">Transmembrane helix</keyword>
<comment type="caution">
    <text evidence="2">The sequence shown here is derived from an EMBL/GenBank/DDBJ whole genome shotgun (WGS) entry which is preliminary data.</text>
</comment>
<gene>
    <name evidence="2" type="ORF">DDW05_01400</name>
</gene>